<organism evidence="2 3">
    <name type="scientific">Candidatus Daviesbacteria bacterium GW2011_GWB1_41_5</name>
    <dbReference type="NCBI Taxonomy" id="1618429"/>
    <lineage>
        <taxon>Bacteria</taxon>
        <taxon>Candidatus Daviesiibacteriota</taxon>
    </lineage>
</organism>
<name>A0A0G0ZE06_9BACT</name>
<proteinExistence type="predicted"/>
<protein>
    <submittedName>
        <fullName evidence="2">Uncharacterized protein</fullName>
    </submittedName>
</protein>
<feature type="region of interest" description="Disordered" evidence="1">
    <location>
        <begin position="115"/>
        <end position="134"/>
    </location>
</feature>
<sequence length="149" mass="17992">MNMSINIQSLNGWIHEYRKLLPTEKHLSDQEVRLFRIYRLLAGPYKKYPESYCRVFASYREIQRHYLPNWSVGKISHYTRKLESDGYITRIRQAVIYVQPSENYIQPFEQKVQNSEQSVQSTEQSSLTQEERERRIKELRDELAKKKSF</sequence>
<comment type="caution">
    <text evidence="2">The sequence shown here is derived from an EMBL/GenBank/DDBJ whole genome shotgun (WGS) entry which is preliminary data.</text>
</comment>
<evidence type="ECO:0000256" key="1">
    <source>
        <dbReference type="SAM" id="MobiDB-lite"/>
    </source>
</evidence>
<evidence type="ECO:0000313" key="3">
    <source>
        <dbReference type="Proteomes" id="UP000034753"/>
    </source>
</evidence>
<dbReference type="EMBL" id="LCBN01000079">
    <property type="protein sequence ID" value="KKS11243.1"/>
    <property type="molecule type" value="Genomic_DNA"/>
</dbReference>
<accession>A0A0G0ZE06</accession>
<gene>
    <name evidence="2" type="ORF">UU67_C0079G0005</name>
</gene>
<dbReference type="AlphaFoldDB" id="A0A0G0ZE06"/>
<evidence type="ECO:0000313" key="2">
    <source>
        <dbReference type="EMBL" id="KKS11243.1"/>
    </source>
</evidence>
<reference evidence="2 3" key="1">
    <citation type="journal article" date="2015" name="Nature">
        <title>rRNA introns, odd ribosomes, and small enigmatic genomes across a large radiation of phyla.</title>
        <authorList>
            <person name="Brown C.T."/>
            <person name="Hug L.A."/>
            <person name="Thomas B.C."/>
            <person name="Sharon I."/>
            <person name="Castelle C.J."/>
            <person name="Singh A."/>
            <person name="Wilkins M.J."/>
            <person name="Williams K.H."/>
            <person name="Banfield J.F."/>
        </authorList>
    </citation>
    <scope>NUCLEOTIDE SEQUENCE [LARGE SCALE GENOMIC DNA]</scope>
</reference>
<feature type="compositionally biased region" description="Low complexity" evidence="1">
    <location>
        <begin position="115"/>
        <end position="128"/>
    </location>
</feature>
<dbReference type="Proteomes" id="UP000034753">
    <property type="component" value="Unassembled WGS sequence"/>
</dbReference>